<organism evidence="2 3">
    <name type="scientific">Prosthecobacter debontii</name>
    <dbReference type="NCBI Taxonomy" id="48467"/>
    <lineage>
        <taxon>Bacteria</taxon>
        <taxon>Pseudomonadati</taxon>
        <taxon>Verrucomicrobiota</taxon>
        <taxon>Verrucomicrobiia</taxon>
        <taxon>Verrucomicrobiales</taxon>
        <taxon>Verrucomicrobiaceae</taxon>
        <taxon>Prosthecobacter</taxon>
    </lineage>
</organism>
<feature type="transmembrane region" description="Helical" evidence="1">
    <location>
        <begin position="66"/>
        <end position="86"/>
    </location>
</feature>
<gene>
    <name evidence="2" type="ORF">SAMN02745166_03914</name>
</gene>
<feature type="transmembrane region" description="Helical" evidence="1">
    <location>
        <begin position="40"/>
        <end position="59"/>
    </location>
</feature>
<accession>A0A1T4YR80</accession>
<dbReference type="Proteomes" id="UP000190774">
    <property type="component" value="Unassembled WGS sequence"/>
</dbReference>
<protein>
    <submittedName>
        <fullName evidence="2">Uncharacterized protein</fullName>
    </submittedName>
</protein>
<dbReference type="AlphaFoldDB" id="A0A1T4YR80"/>
<feature type="transmembrane region" description="Helical" evidence="1">
    <location>
        <begin position="152"/>
        <end position="173"/>
    </location>
</feature>
<reference evidence="3" key="1">
    <citation type="submission" date="2017-02" db="EMBL/GenBank/DDBJ databases">
        <authorList>
            <person name="Varghese N."/>
            <person name="Submissions S."/>
        </authorList>
    </citation>
    <scope>NUCLEOTIDE SEQUENCE [LARGE SCALE GENOMIC DNA]</scope>
    <source>
        <strain evidence="3">ATCC 700200</strain>
    </source>
</reference>
<proteinExistence type="predicted"/>
<dbReference type="EMBL" id="FUYE01000015">
    <property type="protein sequence ID" value="SKB03775.1"/>
    <property type="molecule type" value="Genomic_DNA"/>
</dbReference>
<dbReference type="STRING" id="48467.SAMN02745166_03914"/>
<evidence type="ECO:0000256" key="1">
    <source>
        <dbReference type="SAM" id="Phobius"/>
    </source>
</evidence>
<dbReference type="OrthoDB" id="197060at2"/>
<name>A0A1T4YR80_9BACT</name>
<keyword evidence="1" id="KW-0812">Transmembrane</keyword>
<keyword evidence="1" id="KW-0472">Membrane</keyword>
<sequence length="175" mass="18997">MESNPYAPPLAELSPQEKPEAVRLREEHINVEATIKSVGMLYFLGAMAVILVGVMGLASGETAGRLPLAIFFCGLGFFQGWVGYGLRKLQSWARIPTITFSCIGLLAFPLGTLINGYILSQILSKKANFVLSDEYKAIITATPQVKRKTSKVVWVLLFAFIALLVGSLLVGILGH</sequence>
<keyword evidence="3" id="KW-1185">Reference proteome</keyword>
<evidence type="ECO:0000313" key="2">
    <source>
        <dbReference type="EMBL" id="SKB03775.1"/>
    </source>
</evidence>
<keyword evidence="1" id="KW-1133">Transmembrane helix</keyword>
<dbReference type="RefSeq" id="WP_139373374.1">
    <property type="nucleotide sequence ID" value="NZ_FUYE01000015.1"/>
</dbReference>
<feature type="transmembrane region" description="Helical" evidence="1">
    <location>
        <begin position="98"/>
        <end position="119"/>
    </location>
</feature>
<evidence type="ECO:0000313" key="3">
    <source>
        <dbReference type="Proteomes" id="UP000190774"/>
    </source>
</evidence>